<dbReference type="InterPro" id="IPR006522">
    <property type="entry name" value="Phage_virion_morphogenesis"/>
</dbReference>
<dbReference type="NCBIfam" id="TIGR01635">
    <property type="entry name" value="tail_comp_S"/>
    <property type="match status" value="1"/>
</dbReference>
<proteinExistence type="predicted"/>
<name>A0A011P597_9PAST</name>
<dbReference type="OrthoDB" id="6402405at2"/>
<dbReference type="PATRIC" id="fig|1450449.3.peg.1741"/>
<evidence type="ECO:0000313" key="2">
    <source>
        <dbReference type="EMBL" id="EXI61674.1"/>
    </source>
</evidence>
<dbReference type="AlphaFoldDB" id="A0A011P597"/>
<gene>
    <name evidence="2" type="ORF">AK33_08785</name>
</gene>
<comment type="caution">
    <text evidence="2">The sequence shown here is derived from an EMBL/GenBank/DDBJ whole genome shotgun (WGS) entry which is preliminary data.</text>
</comment>
<evidence type="ECO:0000313" key="3">
    <source>
        <dbReference type="Proteomes" id="UP000054123"/>
    </source>
</evidence>
<feature type="region of interest" description="Disordered" evidence="1">
    <location>
        <begin position="38"/>
        <end position="70"/>
    </location>
</feature>
<sequence length="154" mass="17837">MNDSIDQVKTVFDGLLNNISKPRRRLLYQQIGRELARSQRRRIKAQQNPDGTAYEPRKKPKKGVKGRIKSGRMFEKITQPRFMRLRLENEGVSLGYEGGNAVIARIHQEGLVGRVRKDWHLKVKYASRELLGFTYDDVQMIEDYVIRAISGSAY</sequence>
<accession>A0A011P597</accession>
<protein>
    <submittedName>
        <fullName evidence="2">Virion morphogenesis protein</fullName>
    </submittedName>
</protein>
<feature type="compositionally biased region" description="Basic residues" evidence="1">
    <location>
        <begin position="58"/>
        <end position="70"/>
    </location>
</feature>
<evidence type="ECO:0000256" key="1">
    <source>
        <dbReference type="SAM" id="MobiDB-lite"/>
    </source>
</evidence>
<dbReference type="RefSeq" id="WP_042803612.1">
    <property type="nucleotide sequence ID" value="NZ_AVSP01000005.1"/>
</dbReference>
<dbReference type="Proteomes" id="UP000054123">
    <property type="component" value="Unassembled WGS sequence"/>
</dbReference>
<dbReference type="Pfam" id="PF05069">
    <property type="entry name" value="Phage_tail_S"/>
    <property type="match status" value="1"/>
</dbReference>
<dbReference type="EMBL" id="JANJ01000006">
    <property type="protein sequence ID" value="EXI61674.1"/>
    <property type="molecule type" value="Genomic_DNA"/>
</dbReference>
<organism evidence="2 3">
    <name type="scientific">Mannheimia granulomatis</name>
    <dbReference type="NCBI Taxonomy" id="85402"/>
    <lineage>
        <taxon>Bacteria</taxon>
        <taxon>Pseudomonadati</taxon>
        <taxon>Pseudomonadota</taxon>
        <taxon>Gammaproteobacteria</taxon>
        <taxon>Pasteurellales</taxon>
        <taxon>Pasteurellaceae</taxon>
        <taxon>Mannheimia</taxon>
    </lineage>
</organism>
<keyword evidence="3" id="KW-1185">Reference proteome</keyword>
<reference evidence="2 3" key="1">
    <citation type="journal article" date="2014" name="Genome Announc.">
        <title>Genome Sequence of a Presumptive Mannheimia haemolytica Strain with an A1/A6-Cross-Reactive Serotype from a White-Tailed Deer (Odocoileus virginianus).</title>
        <authorList>
            <person name="Lawrence P.K."/>
            <person name="Bey R.F."/>
            <person name="Wiener B."/>
            <person name="Kittichotirat W."/>
            <person name="Bumgarner R.E."/>
        </authorList>
    </citation>
    <scope>NUCLEOTIDE SEQUENCE [LARGE SCALE GENOMIC DNA]</scope>
    <source>
        <strain evidence="2 3">PKL10</strain>
    </source>
</reference>